<accession>A0A438DZD0</accession>
<organism evidence="1 2">
    <name type="scientific">Vitis vinifera</name>
    <name type="common">Grape</name>
    <dbReference type="NCBI Taxonomy" id="29760"/>
    <lineage>
        <taxon>Eukaryota</taxon>
        <taxon>Viridiplantae</taxon>
        <taxon>Streptophyta</taxon>
        <taxon>Embryophyta</taxon>
        <taxon>Tracheophyta</taxon>
        <taxon>Spermatophyta</taxon>
        <taxon>Magnoliopsida</taxon>
        <taxon>eudicotyledons</taxon>
        <taxon>Gunneridae</taxon>
        <taxon>Pentapetalae</taxon>
        <taxon>rosids</taxon>
        <taxon>Vitales</taxon>
        <taxon>Vitaceae</taxon>
        <taxon>Viteae</taxon>
        <taxon>Vitis</taxon>
    </lineage>
</organism>
<gene>
    <name evidence="1" type="ORF">CK203_079126</name>
</gene>
<proteinExistence type="predicted"/>
<evidence type="ECO:0000313" key="1">
    <source>
        <dbReference type="EMBL" id="RVW40678.1"/>
    </source>
</evidence>
<dbReference type="Proteomes" id="UP000288805">
    <property type="component" value="Unassembled WGS sequence"/>
</dbReference>
<protein>
    <submittedName>
        <fullName evidence="1">Uncharacterized protein</fullName>
    </submittedName>
</protein>
<evidence type="ECO:0000313" key="2">
    <source>
        <dbReference type="Proteomes" id="UP000288805"/>
    </source>
</evidence>
<dbReference type="AlphaFoldDB" id="A0A438DZD0"/>
<sequence length="90" mass="9732">MGVGAKCLSTLNRHFCANGVGGLQMREGPFGSSDKGKVWGEARGERFGVSLREKGVGAHISLNLSMIGRWMRCTGFISLKWEERSAGCGR</sequence>
<name>A0A438DZD0_VITVI</name>
<dbReference type="EMBL" id="QGNW01001456">
    <property type="protein sequence ID" value="RVW40678.1"/>
    <property type="molecule type" value="Genomic_DNA"/>
</dbReference>
<reference evidence="1 2" key="1">
    <citation type="journal article" date="2018" name="PLoS Genet.">
        <title>Population sequencing reveals clonal diversity and ancestral inbreeding in the grapevine cultivar Chardonnay.</title>
        <authorList>
            <person name="Roach M.J."/>
            <person name="Johnson D.L."/>
            <person name="Bohlmann J."/>
            <person name="van Vuuren H.J."/>
            <person name="Jones S.J."/>
            <person name="Pretorius I.S."/>
            <person name="Schmidt S.A."/>
            <person name="Borneman A.R."/>
        </authorList>
    </citation>
    <scope>NUCLEOTIDE SEQUENCE [LARGE SCALE GENOMIC DNA]</scope>
    <source>
        <strain evidence="2">cv. Chardonnay</strain>
        <tissue evidence="1">Leaf</tissue>
    </source>
</reference>
<comment type="caution">
    <text evidence="1">The sequence shown here is derived from an EMBL/GenBank/DDBJ whole genome shotgun (WGS) entry which is preliminary data.</text>
</comment>